<keyword evidence="7" id="KW-0143">Chaperone</keyword>
<evidence type="ECO:0000256" key="3">
    <source>
        <dbReference type="ARBA" id="ARBA00022692"/>
    </source>
</evidence>
<reference evidence="10 11" key="1">
    <citation type="journal article" date="2015" name="Genome Biol.">
        <title>Comparative genomics of Steinernema reveals deeply conserved gene regulatory networks.</title>
        <authorList>
            <person name="Dillman A.R."/>
            <person name="Macchietto M."/>
            <person name="Porter C.F."/>
            <person name="Rogers A."/>
            <person name="Williams B."/>
            <person name="Antoshechkin I."/>
            <person name="Lee M.M."/>
            <person name="Goodwin Z."/>
            <person name="Lu X."/>
            <person name="Lewis E.E."/>
            <person name="Goodrich-Blair H."/>
            <person name="Stock S.P."/>
            <person name="Adams B.J."/>
            <person name="Sternberg P.W."/>
            <person name="Mortazavi A."/>
        </authorList>
    </citation>
    <scope>NUCLEOTIDE SEQUENCE [LARGE SCALE GENOMIC DNA]</scope>
    <source>
        <strain evidence="10 11">ALL</strain>
    </source>
</reference>
<evidence type="ECO:0000259" key="9">
    <source>
        <dbReference type="SMART" id="SM00973"/>
    </source>
</evidence>
<evidence type="ECO:0000256" key="2">
    <source>
        <dbReference type="ARBA" id="ARBA00004240"/>
    </source>
</evidence>
<sequence length="361" mass="41249">MVESTLQDLESSKCIAIKEDVDTSPLNLGLIASYYYISYTTIDIPFGSAQHVPKAEDQIPGALRNHQQRERVQRHSDPAQGRRYPQEARRPPSSYEIPDPLQRPSSQGAPSHPRASLALQAYPELSKDTDEILLKAARITQACVDVLSNQGWLKPVITAMEVSQMLTQAMYSSDYVLKQLPHCTTEILERCKEKKLETVWDLLDLEDEERLELLQMDKSKIAELAQFCNNYPSIEMNHKADEEVKLGDVATVILEMVRENDDNGFAPPVVAPLYPMKRKQEAWWIVIGDPAEDEILAIKRVTVNSTQKFEMHFKPAKAGRHEYKLYAICDSYLGVDQEFEVSVRVDDGSRSRKRRHEKEEY</sequence>
<dbReference type="GO" id="GO:0000388">
    <property type="term" value="P:spliceosome conformational change to release U4 (or U4atac) and U1 (or U11)"/>
    <property type="evidence" value="ECO:0007669"/>
    <property type="project" value="TreeGrafter"/>
</dbReference>
<feature type="region of interest" description="Disordered" evidence="8">
    <location>
        <begin position="63"/>
        <end position="114"/>
    </location>
</feature>
<evidence type="ECO:0000256" key="8">
    <source>
        <dbReference type="SAM" id="MobiDB-lite"/>
    </source>
</evidence>
<dbReference type="GO" id="GO:0003723">
    <property type="term" value="F:RNA binding"/>
    <property type="evidence" value="ECO:0007669"/>
    <property type="project" value="TreeGrafter"/>
</dbReference>
<feature type="compositionally biased region" description="Basic and acidic residues" evidence="8">
    <location>
        <begin position="67"/>
        <end position="77"/>
    </location>
</feature>
<keyword evidence="5" id="KW-1133">Transmembrane helix</keyword>
<dbReference type="GO" id="GO:0005681">
    <property type="term" value="C:spliceosomal complex"/>
    <property type="evidence" value="ECO:0007669"/>
    <property type="project" value="TreeGrafter"/>
</dbReference>
<organism evidence="10 11">
    <name type="scientific">Steinernema carpocapsae</name>
    <name type="common">Entomopathogenic nematode</name>
    <dbReference type="NCBI Taxonomy" id="34508"/>
    <lineage>
        <taxon>Eukaryota</taxon>
        <taxon>Metazoa</taxon>
        <taxon>Ecdysozoa</taxon>
        <taxon>Nematoda</taxon>
        <taxon>Chromadorea</taxon>
        <taxon>Rhabditida</taxon>
        <taxon>Tylenchina</taxon>
        <taxon>Panagrolaimomorpha</taxon>
        <taxon>Strongyloidoidea</taxon>
        <taxon>Steinernematidae</taxon>
        <taxon>Steinernema</taxon>
    </lineage>
</organism>
<dbReference type="SMART" id="SM00973">
    <property type="entry name" value="Sec63"/>
    <property type="match status" value="1"/>
</dbReference>
<dbReference type="FunFam" id="1.10.150.20:FF:000013">
    <property type="entry name" value="U5 small nuclear ribonucleoprotein kDa helicase"/>
    <property type="match status" value="1"/>
</dbReference>
<feature type="domain" description="SEC63" evidence="9">
    <location>
        <begin position="25"/>
        <end position="343"/>
    </location>
</feature>
<dbReference type="Gene3D" id="2.60.40.150">
    <property type="entry name" value="C2 domain"/>
    <property type="match status" value="1"/>
</dbReference>
<keyword evidence="11" id="KW-1185">Reference proteome</keyword>
<evidence type="ECO:0000256" key="7">
    <source>
        <dbReference type="ARBA" id="ARBA00023186"/>
    </source>
</evidence>
<evidence type="ECO:0000313" key="10">
    <source>
        <dbReference type="EMBL" id="TMS32210.1"/>
    </source>
</evidence>
<dbReference type="InterPro" id="IPR014756">
    <property type="entry name" value="Ig_E-set"/>
</dbReference>
<dbReference type="Pfam" id="PF02889">
    <property type="entry name" value="Sec63"/>
    <property type="match status" value="1"/>
</dbReference>
<dbReference type="OrthoDB" id="5575at2759"/>
<accession>A0A4U8UGS0</accession>
<gene>
    <name evidence="10" type="ORF">L596_000084</name>
</gene>
<keyword evidence="6" id="KW-0472">Membrane</keyword>
<dbReference type="Gene3D" id="1.10.3380.10">
    <property type="entry name" value="Sec63 N-terminal domain-like domain"/>
    <property type="match status" value="1"/>
</dbReference>
<dbReference type="PANTHER" id="PTHR24075:SF5">
    <property type="entry name" value="U5 SMALL NUCLEAR RIBONUCLEOPROTEIN 200 KDA HELICASE"/>
    <property type="match status" value="1"/>
</dbReference>
<dbReference type="SUPFAM" id="SSF81296">
    <property type="entry name" value="E set domains"/>
    <property type="match status" value="1"/>
</dbReference>
<dbReference type="AlphaFoldDB" id="A0A4U8UGS0"/>
<evidence type="ECO:0000256" key="4">
    <source>
        <dbReference type="ARBA" id="ARBA00022824"/>
    </source>
</evidence>
<keyword evidence="3" id="KW-0812">Transmembrane</keyword>
<protein>
    <recommendedName>
        <fullName evidence="9">SEC63 domain-containing protein</fullName>
    </recommendedName>
</protein>
<evidence type="ECO:0000256" key="6">
    <source>
        <dbReference type="ARBA" id="ARBA00023136"/>
    </source>
</evidence>
<dbReference type="PANTHER" id="PTHR24075">
    <property type="entry name" value="SEC63 DOMAIN-CONTAINING"/>
    <property type="match status" value="1"/>
</dbReference>
<name>A0A4U8UGS0_STECR</name>
<dbReference type="InterPro" id="IPR035892">
    <property type="entry name" value="C2_domain_sf"/>
</dbReference>
<dbReference type="Gene3D" id="1.10.150.20">
    <property type="entry name" value="5' to 3' exonuclease, C-terminal subdomain"/>
    <property type="match status" value="1"/>
</dbReference>
<reference evidence="10 11" key="2">
    <citation type="journal article" date="2019" name="G3 (Bethesda)">
        <title>Hybrid Assembly of the Genome of the Entomopathogenic Nematode Steinernema carpocapsae Identifies the X-Chromosome.</title>
        <authorList>
            <person name="Serra L."/>
            <person name="Macchietto M."/>
            <person name="Macias-Munoz A."/>
            <person name="McGill C.J."/>
            <person name="Rodriguez I.M."/>
            <person name="Rodriguez B."/>
            <person name="Murad R."/>
            <person name="Mortazavi A."/>
        </authorList>
    </citation>
    <scope>NUCLEOTIDE SEQUENCE [LARGE SCALE GENOMIC DNA]</scope>
    <source>
        <strain evidence="10 11">ALL</strain>
    </source>
</reference>
<dbReference type="GO" id="GO:0005783">
    <property type="term" value="C:endoplasmic reticulum"/>
    <property type="evidence" value="ECO:0007669"/>
    <property type="project" value="UniProtKB-SubCell"/>
</dbReference>
<dbReference type="EMBL" id="AZBU02000001">
    <property type="protein sequence ID" value="TMS32210.1"/>
    <property type="molecule type" value="Genomic_DNA"/>
</dbReference>
<dbReference type="GO" id="GO:0003724">
    <property type="term" value="F:RNA helicase activity"/>
    <property type="evidence" value="ECO:0007669"/>
    <property type="project" value="TreeGrafter"/>
</dbReference>
<evidence type="ECO:0000256" key="5">
    <source>
        <dbReference type="ARBA" id="ARBA00022989"/>
    </source>
</evidence>
<keyword evidence="4" id="KW-0256">Endoplasmic reticulum</keyword>
<dbReference type="GO" id="GO:0016020">
    <property type="term" value="C:membrane"/>
    <property type="evidence" value="ECO:0007669"/>
    <property type="project" value="UniProtKB-SubCell"/>
</dbReference>
<dbReference type="STRING" id="34508.A0A4U8UGS0"/>
<comment type="caution">
    <text evidence="10">The sequence shown here is derived from an EMBL/GenBank/DDBJ whole genome shotgun (WGS) entry which is preliminary data.</text>
</comment>
<dbReference type="InterPro" id="IPR004179">
    <property type="entry name" value="Sec63-dom"/>
</dbReference>
<comment type="subcellular location">
    <subcellularLocation>
        <location evidence="2">Endoplasmic reticulum</location>
    </subcellularLocation>
    <subcellularLocation>
        <location evidence="1">Membrane</location>
        <topology evidence="1">Multi-pass membrane protein</topology>
    </subcellularLocation>
</comment>
<evidence type="ECO:0000256" key="1">
    <source>
        <dbReference type="ARBA" id="ARBA00004141"/>
    </source>
</evidence>
<dbReference type="SUPFAM" id="SSF158702">
    <property type="entry name" value="Sec63 N-terminal domain-like"/>
    <property type="match status" value="1"/>
</dbReference>
<proteinExistence type="predicted"/>
<evidence type="ECO:0000313" key="11">
    <source>
        <dbReference type="Proteomes" id="UP000298663"/>
    </source>
</evidence>
<dbReference type="Proteomes" id="UP000298663">
    <property type="component" value="Unassembled WGS sequence"/>
</dbReference>